<proteinExistence type="predicted"/>
<evidence type="ECO:0000256" key="1">
    <source>
        <dbReference type="SAM" id="SignalP"/>
    </source>
</evidence>
<accession>A0A5N5EUI1</accession>
<dbReference type="RefSeq" id="WP_151508632.1">
    <property type="nucleotide sequence ID" value="NZ_VYUA01000001.1"/>
</dbReference>
<comment type="caution">
    <text evidence="2">The sequence shown here is derived from an EMBL/GenBank/DDBJ whole genome shotgun (WGS) entry which is preliminary data.</text>
</comment>
<evidence type="ECO:0000313" key="2">
    <source>
        <dbReference type="EMBL" id="KAB2594437.1"/>
    </source>
</evidence>
<evidence type="ECO:0000313" key="3">
    <source>
        <dbReference type="Proteomes" id="UP000326907"/>
    </source>
</evidence>
<sequence>MISQTLRTRFVPAALAVALLGTGMSVATAQPAAAQPAEAAPAFAAAGKKKAKPKQYLKFVKNKKNPSNSRLHLMAAGKKKPVATWRAGSGNGSTNACKPNAGWLPNGSYKIKFHKKNFNGDKIKGYVIKLQDKKCSNGTKRTELFIHSEMKKNGKQGPKKGKDSPWRWDGNGDYKSLACIKLKPAHIKSLFTKSSAKGWPKTLKVV</sequence>
<keyword evidence="3" id="KW-1185">Reference proteome</keyword>
<dbReference type="Proteomes" id="UP000326907">
    <property type="component" value="Unassembled WGS sequence"/>
</dbReference>
<protein>
    <recommendedName>
        <fullName evidence="4">YkuD domain-containing protein</fullName>
    </recommendedName>
</protein>
<feature type="signal peptide" evidence="1">
    <location>
        <begin position="1"/>
        <end position="29"/>
    </location>
</feature>
<organism evidence="2 3">
    <name type="scientific">Streptomyces arboris</name>
    <dbReference type="NCBI Taxonomy" id="2600619"/>
    <lineage>
        <taxon>Bacteria</taxon>
        <taxon>Bacillati</taxon>
        <taxon>Actinomycetota</taxon>
        <taxon>Actinomycetes</taxon>
        <taxon>Kitasatosporales</taxon>
        <taxon>Streptomycetaceae</taxon>
        <taxon>Streptomyces</taxon>
    </lineage>
</organism>
<gene>
    <name evidence="2" type="ORF">F5983_01525</name>
</gene>
<dbReference type="EMBL" id="VYUA01000001">
    <property type="protein sequence ID" value="KAB2594437.1"/>
    <property type="molecule type" value="Genomic_DNA"/>
</dbReference>
<evidence type="ECO:0008006" key="4">
    <source>
        <dbReference type="Google" id="ProtNLM"/>
    </source>
</evidence>
<dbReference type="AlphaFoldDB" id="A0A5N5EUI1"/>
<dbReference type="InterPro" id="IPR038063">
    <property type="entry name" value="Transpep_catalytic_dom"/>
</dbReference>
<name>A0A5N5EUI1_9ACTN</name>
<dbReference type="Gene3D" id="2.40.440.10">
    <property type="entry name" value="L,D-transpeptidase catalytic domain-like"/>
    <property type="match status" value="1"/>
</dbReference>
<feature type="chain" id="PRO_5039004829" description="YkuD domain-containing protein" evidence="1">
    <location>
        <begin position="30"/>
        <end position="206"/>
    </location>
</feature>
<reference evidence="2 3" key="1">
    <citation type="submission" date="2019-09" db="EMBL/GenBank/DDBJ databases">
        <authorList>
            <person name="Liu P."/>
        </authorList>
    </citation>
    <scope>NUCLEOTIDE SEQUENCE [LARGE SCALE GENOMIC DNA]</scope>
    <source>
        <strain evidence="2 3">TRM68085</strain>
    </source>
</reference>
<keyword evidence="1" id="KW-0732">Signal</keyword>